<dbReference type="Pfam" id="PF04218">
    <property type="entry name" value="CENP-B_N"/>
    <property type="match status" value="1"/>
</dbReference>
<dbReference type="InterPro" id="IPR006600">
    <property type="entry name" value="HTH_CenpB_DNA-bd_dom"/>
</dbReference>
<dbReference type="eggNOG" id="KOG3105">
    <property type="taxonomic scope" value="Eukaryota"/>
</dbReference>
<dbReference type="GO" id="GO:0003677">
    <property type="term" value="F:DNA binding"/>
    <property type="evidence" value="ECO:0007669"/>
    <property type="project" value="UniProtKB-KW"/>
</dbReference>
<keyword evidence="2" id="KW-0539">Nucleus</keyword>
<evidence type="ECO:0000256" key="1">
    <source>
        <dbReference type="ARBA" id="ARBA00023125"/>
    </source>
</evidence>
<dbReference type="Gene3D" id="1.10.10.60">
    <property type="entry name" value="Homeodomain-like"/>
    <property type="match status" value="2"/>
</dbReference>
<dbReference type="InterPro" id="IPR050863">
    <property type="entry name" value="CenT-Element_Derived"/>
</dbReference>
<dbReference type="Pfam" id="PF03221">
    <property type="entry name" value="HTH_Tnp_Tc5"/>
    <property type="match status" value="1"/>
</dbReference>
<evidence type="ECO:0008006" key="6">
    <source>
        <dbReference type="Google" id="ProtNLM"/>
    </source>
</evidence>
<feature type="domain" description="HTH psq-type" evidence="4">
    <location>
        <begin position="10"/>
        <end position="62"/>
    </location>
</feature>
<dbReference type="SUPFAM" id="SSF46689">
    <property type="entry name" value="Homeodomain-like"/>
    <property type="match status" value="2"/>
</dbReference>
<dbReference type="AlphaFoldDB" id="A0A1X7VWW7"/>
<dbReference type="InterPro" id="IPR009057">
    <property type="entry name" value="Homeodomain-like_sf"/>
</dbReference>
<dbReference type="InterPro" id="IPR007889">
    <property type="entry name" value="HTH_Psq"/>
</dbReference>
<dbReference type="PANTHER" id="PTHR19303:SF16">
    <property type="entry name" value="JERKY PROTEIN HOMOLOG-LIKE"/>
    <property type="match status" value="1"/>
</dbReference>
<feature type="domain" description="HTH CENPB-type" evidence="3">
    <location>
        <begin position="82"/>
        <end position="116"/>
    </location>
</feature>
<dbReference type="PANTHER" id="PTHR19303">
    <property type="entry name" value="TRANSPOSON"/>
    <property type="match status" value="1"/>
</dbReference>
<evidence type="ECO:0000259" key="3">
    <source>
        <dbReference type="Pfam" id="PF03221"/>
    </source>
</evidence>
<keyword evidence="1" id="KW-0238">DNA-binding</keyword>
<reference evidence="5" key="1">
    <citation type="submission" date="2017-05" db="UniProtKB">
        <authorList>
            <consortium name="EnsemblMetazoa"/>
        </authorList>
    </citation>
    <scope>IDENTIFICATION</scope>
</reference>
<sequence>MLGFGKDKAKRKRIVLTLEEKLDVIKMLNKAVSYTVISEKFGIGHSTVGDIKKNRDKILQFSKEREERGVKEVVKSMKLGANADLDKAVYIWLCQKRLEGVPISGGILCEKAKQLHCFWITVSMNFHYSRSYHHPVVYFSRIVLLLKSLIEPHTFILDYTFSCCSGKVCQAANLFFAQSKEAVSVQCDVCKTCLYVTRYPF</sequence>
<evidence type="ECO:0000313" key="5">
    <source>
        <dbReference type="EnsemblMetazoa" id="Aqu2.1.44376_001"/>
    </source>
</evidence>
<name>A0A1X7VWW7_AMPQE</name>
<proteinExistence type="predicted"/>
<protein>
    <recommendedName>
        <fullName evidence="6">HTH psq-type domain-containing protein</fullName>
    </recommendedName>
</protein>
<dbReference type="InParanoid" id="A0A1X7VWW7"/>
<evidence type="ECO:0000256" key="2">
    <source>
        <dbReference type="ARBA" id="ARBA00023242"/>
    </source>
</evidence>
<accession>A0A1X7VWW7</accession>
<dbReference type="OrthoDB" id="125347at2759"/>
<organism evidence="5">
    <name type="scientific">Amphimedon queenslandica</name>
    <name type="common">Sponge</name>
    <dbReference type="NCBI Taxonomy" id="400682"/>
    <lineage>
        <taxon>Eukaryota</taxon>
        <taxon>Metazoa</taxon>
        <taxon>Porifera</taxon>
        <taxon>Demospongiae</taxon>
        <taxon>Heteroscleromorpha</taxon>
        <taxon>Haplosclerida</taxon>
        <taxon>Niphatidae</taxon>
        <taxon>Amphimedon</taxon>
    </lineage>
</organism>
<dbReference type="GO" id="GO:0005634">
    <property type="term" value="C:nucleus"/>
    <property type="evidence" value="ECO:0007669"/>
    <property type="project" value="TreeGrafter"/>
</dbReference>
<evidence type="ECO:0000259" key="4">
    <source>
        <dbReference type="Pfam" id="PF04218"/>
    </source>
</evidence>
<dbReference type="EnsemblMetazoa" id="Aqu2.1.44376_001">
    <property type="protein sequence ID" value="Aqu2.1.44376_001"/>
    <property type="gene ID" value="Aqu2.1.44376"/>
</dbReference>